<dbReference type="RefSeq" id="XP_009056327.1">
    <property type="nucleotide sequence ID" value="XM_009058079.1"/>
</dbReference>
<reference evidence="1 2" key="1">
    <citation type="journal article" date="2013" name="Nature">
        <title>Insights into bilaterian evolution from three spiralian genomes.</title>
        <authorList>
            <person name="Simakov O."/>
            <person name="Marletaz F."/>
            <person name="Cho S.J."/>
            <person name="Edsinger-Gonzales E."/>
            <person name="Havlak P."/>
            <person name="Hellsten U."/>
            <person name="Kuo D.H."/>
            <person name="Larsson T."/>
            <person name="Lv J."/>
            <person name="Arendt D."/>
            <person name="Savage R."/>
            <person name="Osoegawa K."/>
            <person name="de Jong P."/>
            <person name="Grimwood J."/>
            <person name="Chapman J.A."/>
            <person name="Shapiro H."/>
            <person name="Aerts A."/>
            <person name="Otillar R.P."/>
            <person name="Terry A.Y."/>
            <person name="Boore J.L."/>
            <person name="Grigoriev I.V."/>
            <person name="Lindberg D.R."/>
            <person name="Seaver E.C."/>
            <person name="Weisblat D.A."/>
            <person name="Putnam N.H."/>
            <person name="Rokhsar D.S."/>
        </authorList>
    </citation>
    <scope>NUCLEOTIDE SEQUENCE [LARGE SCALE GENOMIC DNA]</scope>
</reference>
<sequence length="308" mass="35779">MTPDDNINILDRLVNANREYIDMTADEDEEILDELMSQNKKHIGLITDDKGILYNDFNMMSVNKEYFNSRADKILDELMLGNRKYLDELIMPNYKGKIGTENKGKVHQNTEYKGKINDQGTEYKGKIYDRRTEYKGKINDQGTENKGKINDQGTEYKGKIYDRRTEYKGKINDQGTSEQKTEIRKIHDEKKESCQNICGEQKVESQLLGDVTANDRDILDQLMINNKEHIDLIIDNKDVLNELINDNKEHIGLTTDDTKILDKLMTENKQHFDSMADNKFLKMAFRIFKSKIKQTIGGYNELGLSMYS</sequence>
<organism evidence="1 2">
    <name type="scientific">Lottia gigantea</name>
    <name type="common">Giant owl limpet</name>
    <dbReference type="NCBI Taxonomy" id="225164"/>
    <lineage>
        <taxon>Eukaryota</taxon>
        <taxon>Metazoa</taxon>
        <taxon>Spiralia</taxon>
        <taxon>Lophotrochozoa</taxon>
        <taxon>Mollusca</taxon>
        <taxon>Gastropoda</taxon>
        <taxon>Patellogastropoda</taxon>
        <taxon>Lottioidea</taxon>
        <taxon>Lottiidae</taxon>
        <taxon>Lottia</taxon>
    </lineage>
</organism>
<dbReference type="GeneID" id="20238929"/>
<dbReference type="Proteomes" id="UP000030746">
    <property type="component" value="Unassembled WGS sequence"/>
</dbReference>
<dbReference type="AlphaFoldDB" id="V3ZP13"/>
<protein>
    <submittedName>
        <fullName evidence="1">Uncharacterized protein</fullName>
    </submittedName>
</protein>
<dbReference type="HOGENOM" id="CLU_903957_0_0_1"/>
<gene>
    <name evidence="1" type="ORF">LOTGIDRAFT_162155</name>
</gene>
<dbReference type="KEGG" id="lgi:LOTGIDRAFT_162155"/>
<evidence type="ECO:0000313" key="2">
    <source>
        <dbReference type="Proteomes" id="UP000030746"/>
    </source>
</evidence>
<dbReference type="CTD" id="20238929"/>
<proteinExistence type="predicted"/>
<evidence type="ECO:0000313" key="1">
    <source>
        <dbReference type="EMBL" id="ESO93128.1"/>
    </source>
</evidence>
<name>V3ZP13_LOTGI</name>
<dbReference type="STRING" id="225164.V3ZP13"/>
<accession>V3ZP13</accession>
<dbReference type="EMBL" id="KB201977">
    <property type="protein sequence ID" value="ESO93128.1"/>
    <property type="molecule type" value="Genomic_DNA"/>
</dbReference>
<keyword evidence="2" id="KW-1185">Reference proteome</keyword>